<sequence length="85" mass="9549">MPPHHPCHCRASYAWWRSPLLTFKLASQRSDFRSSLEGAPLDEILKQLFIGQSSATHPAVRVERGFLRDRDALGPTPNLPAMRPG</sequence>
<keyword evidence="1" id="KW-0614">Plasmid</keyword>
<accession>A0A2K9ZHE6</accession>
<evidence type="ECO:0000313" key="1">
    <source>
        <dbReference type="EMBL" id="AUW47672.1"/>
    </source>
</evidence>
<reference evidence="1 2" key="1">
    <citation type="submission" date="2017-11" db="EMBL/GenBank/DDBJ databases">
        <title>Complete genome of Rhizobium leguminosarum Norway, an ineffective micro-symbiont.</title>
        <authorList>
            <person name="Hoffrichter A."/>
            <person name="Liang J."/>
            <person name="Brachmann A."/>
            <person name="Marin M."/>
        </authorList>
    </citation>
    <scope>NUCLEOTIDE SEQUENCE [LARGE SCALE GENOMIC DNA]</scope>
    <source>
        <strain evidence="1 2">Norway</strain>
        <plasmid evidence="2">Plasmid prln3</plasmid>
    </source>
</reference>
<protein>
    <submittedName>
        <fullName evidence="1">Uncharacterized protein</fullName>
    </submittedName>
</protein>
<name>A0A2K9ZHE6_RHILE</name>
<evidence type="ECO:0000313" key="2">
    <source>
        <dbReference type="Proteomes" id="UP000238523"/>
    </source>
</evidence>
<dbReference type="Proteomes" id="UP000238523">
    <property type="component" value="Plasmid pRLN3"/>
</dbReference>
<proteinExistence type="predicted"/>
<geneLocation type="plasmid" evidence="2">
    <name>prln3</name>
</geneLocation>
<gene>
    <name evidence="1" type="ORF">CUJ84_pRLN3000565</name>
</gene>
<dbReference type="EMBL" id="CP025015">
    <property type="protein sequence ID" value="AUW47672.1"/>
    <property type="molecule type" value="Genomic_DNA"/>
</dbReference>
<organism evidence="1 2">
    <name type="scientific">Rhizobium leguminosarum</name>
    <dbReference type="NCBI Taxonomy" id="384"/>
    <lineage>
        <taxon>Bacteria</taxon>
        <taxon>Pseudomonadati</taxon>
        <taxon>Pseudomonadota</taxon>
        <taxon>Alphaproteobacteria</taxon>
        <taxon>Hyphomicrobiales</taxon>
        <taxon>Rhizobiaceae</taxon>
        <taxon>Rhizobium/Agrobacterium group</taxon>
        <taxon>Rhizobium</taxon>
    </lineage>
</organism>
<dbReference type="AlphaFoldDB" id="A0A2K9ZHE6"/>